<dbReference type="EMBL" id="DSBT01000146">
    <property type="protein sequence ID" value="HDP77601.1"/>
    <property type="molecule type" value="Genomic_DNA"/>
</dbReference>
<proteinExistence type="predicted"/>
<feature type="domain" description="YgjP-like metallopeptidase" evidence="1">
    <location>
        <begin position="47"/>
        <end position="252"/>
    </location>
</feature>
<dbReference type="PANTHER" id="PTHR30399">
    <property type="entry name" value="UNCHARACTERIZED PROTEIN YGJP"/>
    <property type="match status" value="1"/>
</dbReference>
<protein>
    <submittedName>
        <fullName evidence="2">M48 family peptidase</fullName>
    </submittedName>
</protein>
<name>A0A7C1GSD8_9BACT</name>
<dbReference type="Proteomes" id="UP000886198">
    <property type="component" value="Unassembled WGS sequence"/>
</dbReference>
<accession>A0A7C1GSD8</accession>
<dbReference type="Gene3D" id="3.30.2010.10">
    <property type="entry name" value="Metalloproteases ('zincins'), catalytic domain"/>
    <property type="match status" value="1"/>
</dbReference>
<dbReference type="PANTHER" id="PTHR30399:SF1">
    <property type="entry name" value="UTP PYROPHOSPHATASE"/>
    <property type="match status" value="1"/>
</dbReference>
<dbReference type="InterPro" id="IPR002725">
    <property type="entry name" value="YgjP-like_metallopeptidase"/>
</dbReference>
<dbReference type="Pfam" id="PF01863">
    <property type="entry name" value="YgjP-like"/>
    <property type="match status" value="1"/>
</dbReference>
<evidence type="ECO:0000313" key="2">
    <source>
        <dbReference type="EMBL" id="HDP77601.1"/>
    </source>
</evidence>
<dbReference type="CDD" id="cd07344">
    <property type="entry name" value="M48_yhfN_like"/>
    <property type="match status" value="1"/>
</dbReference>
<evidence type="ECO:0000259" key="1">
    <source>
        <dbReference type="Pfam" id="PF01863"/>
    </source>
</evidence>
<comment type="caution">
    <text evidence="2">The sequence shown here is derived from an EMBL/GenBank/DDBJ whole genome shotgun (WGS) entry which is preliminary data.</text>
</comment>
<reference evidence="2" key="1">
    <citation type="journal article" date="2020" name="mSystems">
        <title>Genome- and Community-Level Interaction Insights into Carbon Utilization and Element Cycling Functions of Hydrothermarchaeota in Hydrothermal Sediment.</title>
        <authorList>
            <person name="Zhou Z."/>
            <person name="Liu Y."/>
            <person name="Xu W."/>
            <person name="Pan J."/>
            <person name="Luo Z.H."/>
            <person name="Li M."/>
        </authorList>
    </citation>
    <scope>NUCLEOTIDE SEQUENCE [LARGE SCALE GENOMIC DNA]</scope>
    <source>
        <strain evidence="2">SpSt-1179</strain>
    </source>
</reference>
<sequence>MYLEIQINSLRRYSKLPKTSAIIEEYKLEVMGIPVEVVRKHIKNLHLAVYPPEGRVRVAAPLHMNKDAVRLALITRIGWIRKKQEAFKNQERQSRREMITGESHYFRGRRYRLKVVEINRPPTVKLSNNSSIELRIRPSSDRAKREAVLYEWYRKRLKEQIPAMITEWEPRIGVVVADWGVRKMKTRWGSCNIKARRIWLNLELAKKSLSCLEYVVVHEMLHLIERHHNDRYKSLMSDLLPNWQTTRDELNRSAIGLP</sequence>
<organism evidence="2">
    <name type="scientific">Mesotoga infera</name>
    <dbReference type="NCBI Taxonomy" id="1236046"/>
    <lineage>
        <taxon>Bacteria</taxon>
        <taxon>Thermotogati</taxon>
        <taxon>Thermotogota</taxon>
        <taxon>Thermotogae</taxon>
        <taxon>Kosmotogales</taxon>
        <taxon>Kosmotogaceae</taxon>
        <taxon>Mesotoga</taxon>
    </lineage>
</organism>
<gene>
    <name evidence="2" type="ORF">ENN47_05355</name>
</gene>
<dbReference type="InterPro" id="IPR053136">
    <property type="entry name" value="UTP_pyrophosphatase-like"/>
</dbReference>
<dbReference type="AlphaFoldDB" id="A0A7C1GSD8"/>